<dbReference type="RefSeq" id="WP_078924937.1">
    <property type="nucleotide sequence ID" value="NZ_FUXB01000002.1"/>
</dbReference>
<dbReference type="Proteomes" id="UP000190834">
    <property type="component" value="Unassembled WGS sequence"/>
</dbReference>
<dbReference type="AlphaFoldDB" id="A0A1T4L8M6"/>
<accession>A0A1T4L8M6</accession>
<feature type="signal peptide" evidence="1">
    <location>
        <begin position="1"/>
        <end position="25"/>
    </location>
</feature>
<evidence type="ECO:0000313" key="3">
    <source>
        <dbReference type="Proteomes" id="UP000190834"/>
    </source>
</evidence>
<evidence type="ECO:0008006" key="4">
    <source>
        <dbReference type="Google" id="ProtNLM"/>
    </source>
</evidence>
<gene>
    <name evidence="2" type="ORF">SAMN02745782_00535</name>
</gene>
<dbReference type="STRING" id="1123491.SAMN02745782_00535"/>
<keyword evidence="1" id="KW-0732">Signal</keyword>
<dbReference type="Pfam" id="PF04338">
    <property type="entry name" value="DUF481"/>
    <property type="match status" value="1"/>
</dbReference>
<dbReference type="OrthoDB" id="5867182at2"/>
<evidence type="ECO:0000313" key="2">
    <source>
        <dbReference type="EMBL" id="SJZ50901.1"/>
    </source>
</evidence>
<reference evidence="3" key="1">
    <citation type="submission" date="2017-02" db="EMBL/GenBank/DDBJ databases">
        <authorList>
            <person name="Varghese N."/>
            <person name="Submissions S."/>
        </authorList>
    </citation>
    <scope>NUCLEOTIDE SEQUENCE [LARGE SCALE GENOMIC DNA]</scope>
    <source>
        <strain evidence="3">DSM 19608</strain>
    </source>
</reference>
<sequence>MRPRIPLSKMSLLLMSLSTSSLALADLEEEKSPWSGDAKLGFIYSKNNTSTLSINSGASLKYDQEQWHQQLALATFYSYKSDSDEDGTNKYRLIYDVKHDVSPRLFVFGNSKYEHDQYATYRHQALIVSGLGATLINTKATQVDMGFGPGFRHSVRQPSTSVEGSRSDNEWIANAFLQTKSKVSQSVSVGVSARVDYGDSNTTTSLKGTLSNKLAEKLALVFDTEYINNTTVAKGKSHDEIYSTLSLSYAF</sequence>
<dbReference type="InterPro" id="IPR007433">
    <property type="entry name" value="DUF481"/>
</dbReference>
<evidence type="ECO:0000256" key="1">
    <source>
        <dbReference type="SAM" id="SignalP"/>
    </source>
</evidence>
<dbReference type="EMBL" id="FUXB01000002">
    <property type="protein sequence ID" value="SJZ50901.1"/>
    <property type="molecule type" value="Genomic_DNA"/>
</dbReference>
<name>A0A1T4L8M6_VIBCI</name>
<proteinExistence type="predicted"/>
<organism evidence="2 3">
    <name type="scientific">Vibrio cincinnatiensis DSM 19608</name>
    <dbReference type="NCBI Taxonomy" id="1123491"/>
    <lineage>
        <taxon>Bacteria</taxon>
        <taxon>Pseudomonadati</taxon>
        <taxon>Pseudomonadota</taxon>
        <taxon>Gammaproteobacteria</taxon>
        <taxon>Vibrionales</taxon>
        <taxon>Vibrionaceae</taxon>
        <taxon>Vibrio</taxon>
    </lineage>
</organism>
<protein>
    <recommendedName>
        <fullName evidence="4">Salt-induced outer membrane protein</fullName>
    </recommendedName>
</protein>
<dbReference type="GeneID" id="70583247"/>
<keyword evidence="3" id="KW-1185">Reference proteome</keyword>
<feature type="chain" id="PRO_5012097484" description="Salt-induced outer membrane protein" evidence="1">
    <location>
        <begin position="26"/>
        <end position="251"/>
    </location>
</feature>